<dbReference type="GO" id="GO:0042956">
    <property type="term" value="P:maltodextrin transmembrane transport"/>
    <property type="evidence" value="ECO:0007669"/>
    <property type="project" value="TreeGrafter"/>
</dbReference>
<evidence type="ECO:0000256" key="4">
    <source>
        <dbReference type="ARBA" id="ARBA00022475"/>
    </source>
</evidence>
<evidence type="ECO:0000256" key="7">
    <source>
        <dbReference type="ARBA" id="ARBA00022989"/>
    </source>
</evidence>
<feature type="domain" description="ABC transmembrane type-1" evidence="12">
    <location>
        <begin position="229"/>
        <end position="449"/>
    </location>
</feature>
<dbReference type="PANTHER" id="PTHR47314">
    <property type="entry name" value="MALTOSE/MALTODEXTRIN TRANSPORT SYSTEM PERMEASE PROTEIN MALF"/>
    <property type="match status" value="1"/>
</dbReference>
<dbReference type="Pfam" id="PF00528">
    <property type="entry name" value="BPD_transp_1"/>
    <property type="match status" value="1"/>
</dbReference>
<feature type="transmembrane region" description="Helical" evidence="9">
    <location>
        <begin position="265"/>
        <end position="284"/>
    </location>
</feature>
<proteinExistence type="inferred from homology"/>
<feature type="region of interest" description="Disordered" evidence="11">
    <location>
        <begin position="1"/>
        <end position="30"/>
    </location>
</feature>
<dbReference type="AlphaFoldDB" id="A0A383RIW3"/>
<keyword evidence="5 10" id="KW-0762">Sugar transport</keyword>
<feature type="compositionally biased region" description="Polar residues" evidence="11">
    <location>
        <begin position="1"/>
        <end position="21"/>
    </location>
</feature>
<dbReference type="InterPro" id="IPR000515">
    <property type="entry name" value="MetI-like"/>
</dbReference>
<dbReference type="SUPFAM" id="SSF161098">
    <property type="entry name" value="MetI-like"/>
    <property type="match status" value="1"/>
</dbReference>
<feature type="transmembrane region" description="Helical" evidence="9">
    <location>
        <begin position="314"/>
        <end position="343"/>
    </location>
</feature>
<evidence type="ECO:0000313" key="14">
    <source>
        <dbReference type="Proteomes" id="UP000304148"/>
    </source>
</evidence>
<dbReference type="CDD" id="cd06261">
    <property type="entry name" value="TM_PBP2"/>
    <property type="match status" value="1"/>
</dbReference>
<dbReference type="EMBL" id="LS992241">
    <property type="protein sequence ID" value="SYX86434.1"/>
    <property type="molecule type" value="Genomic_DNA"/>
</dbReference>
<dbReference type="InterPro" id="IPR035906">
    <property type="entry name" value="MetI-like_sf"/>
</dbReference>
<dbReference type="GO" id="GO:1990060">
    <property type="term" value="C:maltose transport complex"/>
    <property type="evidence" value="ECO:0007669"/>
    <property type="project" value="TreeGrafter"/>
</dbReference>
<evidence type="ECO:0000256" key="1">
    <source>
        <dbReference type="ARBA" id="ARBA00004651"/>
    </source>
</evidence>
<evidence type="ECO:0000256" key="6">
    <source>
        <dbReference type="ARBA" id="ARBA00022692"/>
    </source>
</evidence>
<evidence type="ECO:0000256" key="3">
    <source>
        <dbReference type="ARBA" id="ARBA00022448"/>
    </source>
</evidence>
<feature type="transmembrane region" description="Helical" evidence="9">
    <location>
        <begin position="52"/>
        <end position="70"/>
    </location>
</feature>
<evidence type="ECO:0000256" key="8">
    <source>
        <dbReference type="ARBA" id="ARBA00023136"/>
    </source>
</evidence>
<dbReference type="Gene3D" id="1.10.3720.10">
    <property type="entry name" value="MetI-like"/>
    <property type="match status" value="1"/>
</dbReference>
<evidence type="ECO:0000256" key="9">
    <source>
        <dbReference type="RuleBase" id="RU363032"/>
    </source>
</evidence>
<evidence type="ECO:0000256" key="2">
    <source>
        <dbReference type="ARBA" id="ARBA00009047"/>
    </source>
</evidence>
<organism evidence="13 14">
    <name type="scientific">Paenibacillus alvei</name>
    <name type="common">Bacillus alvei</name>
    <dbReference type="NCBI Taxonomy" id="44250"/>
    <lineage>
        <taxon>Bacteria</taxon>
        <taxon>Bacillati</taxon>
        <taxon>Bacillota</taxon>
        <taxon>Bacilli</taxon>
        <taxon>Bacillales</taxon>
        <taxon>Paenibacillaceae</taxon>
        <taxon>Paenibacillus</taxon>
    </lineage>
</organism>
<dbReference type="PANTHER" id="PTHR47314:SF1">
    <property type="entry name" value="MALTOSE_MALTODEXTRIN TRANSPORT SYSTEM PERMEASE PROTEIN MALF"/>
    <property type="match status" value="1"/>
</dbReference>
<comment type="subcellular location">
    <subcellularLocation>
        <location evidence="1 9">Cell membrane</location>
        <topology evidence="1 9">Multi-pass membrane protein</topology>
    </subcellularLocation>
</comment>
<evidence type="ECO:0000313" key="13">
    <source>
        <dbReference type="EMBL" id="SYX86434.1"/>
    </source>
</evidence>
<protein>
    <recommendedName>
        <fullName evidence="10">Maltose/maltodextrin transport system permease protein</fullName>
    </recommendedName>
</protein>
<keyword evidence="7 9" id="KW-1133">Transmembrane helix</keyword>
<comment type="similarity">
    <text evidence="2 10">Belongs to the binding-protein-dependent transport system permease family. MalFG subfamily.</text>
</comment>
<keyword evidence="4 10" id="KW-1003">Cell membrane</keyword>
<dbReference type="SUPFAM" id="SSF160964">
    <property type="entry name" value="MalF N-terminal region-like"/>
    <property type="match status" value="1"/>
</dbReference>
<sequence>MSTTQSVSTTANHTNRPSQEPSPMKASPGTGKKAAVLSALFWGLGQIFNRQYLKGILLMLLEAVGLFYLINNLPRAVWGIYTLGTQTSQYVKVGRIAKKIHGDHSIHLLITGLITLLVFFIFVWIYVLVVKDAKAVGKLREEGKTPNNFLESLAYVKETKFAYLFLALPATAVLFFTIMPIIFMILLAFTNYSAPDHVPPEKLVSWVGFQNFVDLLQLGTWSGTFYGVLTWTIIWAVLATVTCYFGGILVALLIQQPGVKMKTMWRTIFIIPYAIPQLLSFLIMRNMFNGEFGPINQYLSYFGLGKLPWLSDPFWAKVTVLIVNMWVGIPVTMVLVIGILTTIPKDMYEAAEVDGATAWHKFKAITMPMILYSTAPILIGQFAGNINNFNVIFLLTNGNPPNGEYQYAGSTDLLVTWLYKLTLDNNKYNIAAAIGIIIFIIVASLSIWSYRRTKSFKEEDMIQ</sequence>
<evidence type="ECO:0000256" key="11">
    <source>
        <dbReference type="SAM" id="MobiDB-lite"/>
    </source>
</evidence>
<dbReference type="Proteomes" id="UP000304148">
    <property type="component" value="Chromosome"/>
</dbReference>
<keyword evidence="6 9" id="KW-0812">Transmembrane</keyword>
<reference evidence="14" key="1">
    <citation type="submission" date="2018-08" db="EMBL/GenBank/DDBJ databases">
        <authorList>
            <person name="Chevrot R."/>
        </authorList>
    </citation>
    <scope>NUCLEOTIDE SEQUENCE [LARGE SCALE GENOMIC DNA]</scope>
</reference>
<name>A0A383RIW3_PAEAL</name>
<feature type="transmembrane region" description="Helical" evidence="9">
    <location>
        <begin position="228"/>
        <end position="253"/>
    </location>
</feature>
<evidence type="ECO:0000259" key="12">
    <source>
        <dbReference type="PROSITE" id="PS50928"/>
    </source>
</evidence>
<evidence type="ECO:0000256" key="10">
    <source>
        <dbReference type="RuleBase" id="RU367050"/>
    </source>
</evidence>
<comment type="function">
    <text evidence="10">Part of the ABC transporter complex MalEFGK involved in maltose/maltodextrin import. Probably responsible for the translocation of the substrate across the membrane.</text>
</comment>
<feature type="transmembrane region" description="Helical" evidence="9">
    <location>
        <begin position="428"/>
        <end position="448"/>
    </location>
</feature>
<dbReference type="GO" id="GO:0015423">
    <property type="term" value="F:ABC-type maltose transporter activity"/>
    <property type="evidence" value="ECO:0007669"/>
    <property type="project" value="TreeGrafter"/>
</dbReference>
<gene>
    <name evidence="13" type="ORF">PBLR_14860</name>
</gene>
<dbReference type="PROSITE" id="PS50928">
    <property type="entry name" value="ABC_TM1"/>
    <property type="match status" value="1"/>
</dbReference>
<feature type="transmembrane region" description="Helical" evidence="9">
    <location>
        <begin position="364"/>
        <end position="384"/>
    </location>
</feature>
<evidence type="ECO:0000256" key="5">
    <source>
        <dbReference type="ARBA" id="ARBA00022597"/>
    </source>
</evidence>
<keyword evidence="8 9" id="KW-0472">Membrane</keyword>
<feature type="transmembrane region" description="Helical" evidence="9">
    <location>
        <begin position="106"/>
        <end position="130"/>
    </location>
</feature>
<feature type="transmembrane region" description="Helical" evidence="9">
    <location>
        <begin position="161"/>
        <end position="189"/>
    </location>
</feature>
<keyword evidence="3 9" id="KW-0813">Transport</keyword>
<accession>A0A383RIW3</accession>